<evidence type="ECO:0000313" key="2">
    <source>
        <dbReference type="EMBL" id="KXG20602.1"/>
    </source>
</evidence>
<reference evidence="2 3" key="1">
    <citation type="journal article" date="2009" name="Nature">
        <title>The Sorghum bicolor genome and the diversification of grasses.</title>
        <authorList>
            <person name="Paterson A.H."/>
            <person name="Bowers J.E."/>
            <person name="Bruggmann R."/>
            <person name="Dubchak I."/>
            <person name="Grimwood J."/>
            <person name="Gundlach H."/>
            <person name="Haberer G."/>
            <person name="Hellsten U."/>
            <person name="Mitros T."/>
            <person name="Poliakov A."/>
            <person name="Schmutz J."/>
            <person name="Spannagl M."/>
            <person name="Tang H."/>
            <person name="Wang X."/>
            <person name="Wicker T."/>
            <person name="Bharti A.K."/>
            <person name="Chapman J."/>
            <person name="Feltus F.A."/>
            <person name="Gowik U."/>
            <person name="Grigoriev I.V."/>
            <person name="Lyons E."/>
            <person name="Maher C.A."/>
            <person name="Martis M."/>
            <person name="Narechania A."/>
            <person name="Otillar R.P."/>
            <person name="Penning B.W."/>
            <person name="Salamov A.A."/>
            <person name="Wang Y."/>
            <person name="Zhang L."/>
            <person name="Carpita N.C."/>
            <person name="Freeling M."/>
            <person name="Gingle A.R."/>
            <person name="Hash C.T."/>
            <person name="Keller B."/>
            <person name="Klein P."/>
            <person name="Kresovich S."/>
            <person name="McCann M.C."/>
            <person name="Ming R."/>
            <person name="Peterson D.G."/>
            <person name="Mehboob-ur-Rahman"/>
            <person name="Ware D."/>
            <person name="Westhoff P."/>
            <person name="Mayer K.F."/>
            <person name="Messing J."/>
            <person name="Rokhsar D.S."/>
        </authorList>
    </citation>
    <scope>NUCLEOTIDE SEQUENCE [LARGE SCALE GENOMIC DNA]</scope>
    <source>
        <strain evidence="3">cv. BTx623</strain>
    </source>
</reference>
<accession>A0A194YKY0</accession>
<dbReference type="InParanoid" id="A0A194YKY0"/>
<dbReference type="Gramene" id="KXG20602">
    <property type="protein sequence ID" value="KXG20602"/>
    <property type="gene ID" value="SORBI_3010G225600"/>
</dbReference>
<dbReference type="AlphaFoldDB" id="A0A194YKY0"/>
<feature type="transmembrane region" description="Helical" evidence="1">
    <location>
        <begin position="97"/>
        <end position="115"/>
    </location>
</feature>
<reference evidence="3" key="2">
    <citation type="journal article" date="2018" name="Plant J.">
        <title>The Sorghum bicolor reference genome: improved assembly, gene annotations, a transcriptome atlas, and signatures of genome organization.</title>
        <authorList>
            <person name="McCormick R.F."/>
            <person name="Truong S.K."/>
            <person name="Sreedasyam A."/>
            <person name="Jenkins J."/>
            <person name="Shu S."/>
            <person name="Sims D."/>
            <person name="Kennedy M."/>
            <person name="Amirebrahimi M."/>
            <person name="Weers B.D."/>
            <person name="McKinley B."/>
            <person name="Mattison A."/>
            <person name="Morishige D.T."/>
            <person name="Grimwood J."/>
            <person name="Schmutz J."/>
            <person name="Mullet J.E."/>
        </authorList>
    </citation>
    <scope>NUCLEOTIDE SEQUENCE [LARGE SCALE GENOMIC DNA]</scope>
    <source>
        <strain evidence="3">cv. BTx623</strain>
    </source>
</reference>
<feature type="transmembrane region" description="Helical" evidence="1">
    <location>
        <begin position="66"/>
        <end position="85"/>
    </location>
</feature>
<gene>
    <name evidence="2" type="ORF">SORBI_3010G225600</name>
</gene>
<protein>
    <submittedName>
        <fullName evidence="2">Uncharacterized protein</fullName>
    </submittedName>
</protein>
<dbReference type="OrthoDB" id="10424021at2759"/>
<organism evidence="2 3">
    <name type="scientific">Sorghum bicolor</name>
    <name type="common">Sorghum</name>
    <name type="synonym">Sorghum vulgare</name>
    <dbReference type="NCBI Taxonomy" id="4558"/>
    <lineage>
        <taxon>Eukaryota</taxon>
        <taxon>Viridiplantae</taxon>
        <taxon>Streptophyta</taxon>
        <taxon>Embryophyta</taxon>
        <taxon>Tracheophyta</taxon>
        <taxon>Spermatophyta</taxon>
        <taxon>Magnoliopsida</taxon>
        <taxon>Liliopsida</taxon>
        <taxon>Poales</taxon>
        <taxon>Poaceae</taxon>
        <taxon>PACMAD clade</taxon>
        <taxon>Panicoideae</taxon>
        <taxon>Andropogonodae</taxon>
        <taxon>Andropogoneae</taxon>
        <taxon>Sorghinae</taxon>
        <taxon>Sorghum</taxon>
    </lineage>
</organism>
<keyword evidence="1" id="KW-0812">Transmembrane</keyword>
<dbReference type="EMBL" id="CM000769">
    <property type="protein sequence ID" value="KXG20602.1"/>
    <property type="molecule type" value="Genomic_DNA"/>
</dbReference>
<name>A0A194YKY0_SORBI</name>
<dbReference type="Proteomes" id="UP000000768">
    <property type="component" value="Chromosome 10"/>
</dbReference>
<evidence type="ECO:0000313" key="3">
    <source>
        <dbReference type="Proteomes" id="UP000000768"/>
    </source>
</evidence>
<proteinExistence type="predicted"/>
<keyword evidence="3" id="KW-1185">Reference proteome</keyword>
<keyword evidence="1" id="KW-0472">Membrane</keyword>
<keyword evidence="1" id="KW-1133">Transmembrane helix</keyword>
<evidence type="ECO:0000256" key="1">
    <source>
        <dbReference type="SAM" id="Phobius"/>
    </source>
</evidence>
<sequence length="118" mass="13364">MAKETIKDLENQVIEDGIDALPPVQMMPEREEQDPLILVDRRINSVTYGGVIIAGINMNPGKNKSLRCWLIVTASAMFLTNYIYPAAPKFQLSPLEPMVIFTMFMCAILLVFRTIKEM</sequence>